<dbReference type="InterPro" id="IPR007809">
    <property type="entry name" value="FlgN-like"/>
</dbReference>
<evidence type="ECO:0000256" key="1">
    <source>
        <dbReference type="ARBA" id="ARBA00002397"/>
    </source>
</evidence>
<dbReference type="SUPFAM" id="SSF140566">
    <property type="entry name" value="FlgN-like"/>
    <property type="match status" value="1"/>
</dbReference>
<dbReference type="GO" id="GO:0044780">
    <property type="term" value="P:bacterial-type flagellum assembly"/>
    <property type="evidence" value="ECO:0007669"/>
    <property type="project" value="InterPro"/>
</dbReference>
<dbReference type="AlphaFoldDB" id="A0A377HIE1"/>
<organism evidence="4 5">
    <name type="scientific">Grimontia hollisae</name>
    <name type="common">Vibrio hollisae</name>
    <dbReference type="NCBI Taxonomy" id="673"/>
    <lineage>
        <taxon>Bacteria</taxon>
        <taxon>Pseudomonadati</taxon>
        <taxon>Pseudomonadota</taxon>
        <taxon>Gammaproteobacteria</taxon>
        <taxon>Vibrionales</taxon>
        <taxon>Vibrionaceae</taxon>
        <taxon>Grimontia</taxon>
    </lineage>
</organism>
<dbReference type="EMBL" id="UGHD01000002">
    <property type="protein sequence ID" value="STO55834.1"/>
    <property type="molecule type" value="Genomic_DNA"/>
</dbReference>
<evidence type="ECO:0000313" key="5">
    <source>
        <dbReference type="Proteomes" id="UP000254512"/>
    </source>
</evidence>
<evidence type="ECO:0000313" key="4">
    <source>
        <dbReference type="EMBL" id="STO55834.1"/>
    </source>
</evidence>
<dbReference type="Pfam" id="PF05130">
    <property type="entry name" value="FlgN"/>
    <property type="match status" value="1"/>
</dbReference>
<keyword evidence="3" id="KW-1005">Bacterial flagellum biogenesis</keyword>
<protein>
    <submittedName>
        <fullName evidence="4">FlgN protein</fullName>
    </submittedName>
</protein>
<sequence>MNDRTTLVKTLLSDLAQDAANYDKLDSLLAKQHAHLTRRDSQALNAISETVLPLMDALNNNAQRRVTCLETLGVSADDEGMRKVLTALPEAYGRQGLAHWERIYALAKRCQEQNNANGRLLAQQKQLFDKLLKPEHAFSYAPSL</sequence>
<dbReference type="Proteomes" id="UP000254512">
    <property type="component" value="Unassembled WGS sequence"/>
</dbReference>
<accession>A0A377HIE1</accession>
<evidence type="ECO:0000256" key="2">
    <source>
        <dbReference type="ARBA" id="ARBA00007703"/>
    </source>
</evidence>
<comment type="similarity">
    <text evidence="2">Belongs to the FlgN family.</text>
</comment>
<evidence type="ECO:0000256" key="3">
    <source>
        <dbReference type="ARBA" id="ARBA00022795"/>
    </source>
</evidence>
<comment type="function">
    <text evidence="1">Required for the efficient initiation of filament assembly.</text>
</comment>
<dbReference type="RefSeq" id="WP_115659260.1">
    <property type="nucleotide sequence ID" value="NZ_JACGMI010000003.1"/>
</dbReference>
<dbReference type="InterPro" id="IPR036679">
    <property type="entry name" value="FlgN-like_sf"/>
</dbReference>
<dbReference type="Gene3D" id="1.20.58.300">
    <property type="entry name" value="FlgN-like"/>
    <property type="match status" value="1"/>
</dbReference>
<reference evidence="4 5" key="1">
    <citation type="submission" date="2018-06" db="EMBL/GenBank/DDBJ databases">
        <authorList>
            <consortium name="Pathogen Informatics"/>
            <person name="Doyle S."/>
        </authorList>
    </citation>
    <scope>NUCLEOTIDE SEQUENCE [LARGE SCALE GENOMIC DNA]</scope>
    <source>
        <strain evidence="4 5">NCTC11645</strain>
    </source>
</reference>
<gene>
    <name evidence="4" type="ORF">NCTC11645_00136</name>
</gene>
<proteinExistence type="inferred from homology"/>
<name>A0A377HIE1_GRIHO</name>
<dbReference type="STRING" id="673.AL542_08930"/>